<comment type="caution">
    <text evidence="2">The sequence shown here is derived from an EMBL/GenBank/DDBJ whole genome shotgun (WGS) entry which is preliminary data.</text>
</comment>
<gene>
    <name evidence="2" type="ORF">Sango_2949200</name>
</gene>
<dbReference type="AlphaFoldDB" id="A0AAE1T531"/>
<proteinExistence type="predicted"/>
<organism evidence="2 3">
    <name type="scientific">Sesamum angolense</name>
    <dbReference type="NCBI Taxonomy" id="2727404"/>
    <lineage>
        <taxon>Eukaryota</taxon>
        <taxon>Viridiplantae</taxon>
        <taxon>Streptophyta</taxon>
        <taxon>Embryophyta</taxon>
        <taxon>Tracheophyta</taxon>
        <taxon>Spermatophyta</taxon>
        <taxon>Magnoliopsida</taxon>
        <taxon>eudicotyledons</taxon>
        <taxon>Gunneridae</taxon>
        <taxon>Pentapetalae</taxon>
        <taxon>asterids</taxon>
        <taxon>lamiids</taxon>
        <taxon>Lamiales</taxon>
        <taxon>Pedaliaceae</taxon>
        <taxon>Sesamum</taxon>
    </lineage>
</organism>
<evidence type="ECO:0000256" key="1">
    <source>
        <dbReference type="SAM" id="MobiDB-lite"/>
    </source>
</evidence>
<dbReference type="Proteomes" id="UP001289374">
    <property type="component" value="Unassembled WGS sequence"/>
</dbReference>
<sequence>MARPCPSPSVAPGPEISSLWLANVGNPSMQGSRSGAGVCFWVRLLVARCLRRWRRRGRPTAAGTAEPVRSLRLCCLGSQISFVPNLRAYRGMLGRACCRSPTAALECVVGRRASACALGHCVRNGRVSGDWRVWACWIPARAATTPPASRFSRRHKRAPALAAVGFLCCIPVAKAFYCPERPFSVPRRAPRGRGLGRTSRHTLCPTIRARPCALGPLDHGVVARSLGCGKHGGYEAPGLCLPRNKRSTLRANDARRRLGLVPCGRRGRYSLFDGTCYSDNRSNSRANTCNKPRLLEGMHLLDKRSTRALPVAAMIHDNSTDRTALVPATHHSNFCPINFRCWTLGWAGRSASGVHRSSRPFCRRCAPGLNWPGRASGAVTLKKLECSKQAYALYTLAWDNIIGFRSYYVGLRDRTFAKDVFINQERKLGARRRSDTVLVSTINDADQGSADVAFRTPPAPYEKSKSLGSGGVWSQG</sequence>
<keyword evidence="3" id="KW-1185">Reference proteome</keyword>
<feature type="region of interest" description="Disordered" evidence="1">
    <location>
        <begin position="449"/>
        <end position="476"/>
    </location>
</feature>
<dbReference type="PANTHER" id="PTHR34410:SF2">
    <property type="entry name" value="RRNA INTRON-ENCODED HOMING ENDONUCLEASE"/>
    <property type="match status" value="1"/>
</dbReference>
<dbReference type="PANTHER" id="PTHR34410">
    <property type="entry name" value="INTRON-ENCODED HOMING ENDONUCLEASE, PUTATIVE-RELATED"/>
    <property type="match status" value="1"/>
</dbReference>
<name>A0AAE1T531_9LAMI</name>
<dbReference type="EMBL" id="JACGWL010000845">
    <property type="protein sequence ID" value="KAK4381620.1"/>
    <property type="molecule type" value="Genomic_DNA"/>
</dbReference>
<reference evidence="2" key="1">
    <citation type="submission" date="2020-06" db="EMBL/GenBank/DDBJ databases">
        <authorList>
            <person name="Li T."/>
            <person name="Hu X."/>
            <person name="Zhang T."/>
            <person name="Song X."/>
            <person name="Zhang H."/>
            <person name="Dai N."/>
            <person name="Sheng W."/>
            <person name="Hou X."/>
            <person name="Wei L."/>
        </authorList>
    </citation>
    <scope>NUCLEOTIDE SEQUENCE</scope>
    <source>
        <strain evidence="2">K16</strain>
        <tissue evidence="2">Leaf</tissue>
    </source>
</reference>
<accession>A0AAE1T531</accession>
<reference evidence="2" key="2">
    <citation type="journal article" date="2024" name="Plant">
        <title>Genomic evolution and insights into agronomic trait innovations of Sesamum species.</title>
        <authorList>
            <person name="Miao H."/>
            <person name="Wang L."/>
            <person name="Qu L."/>
            <person name="Liu H."/>
            <person name="Sun Y."/>
            <person name="Le M."/>
            <person name="Wang Q."/>
            <person name="Wei S."/>
            <person name="Zheng Y."/>
            <person name="Lin W."/>
            <person name="Duan Y."/>
            <person name="Cao H."/>
            <person name="Xiong S."/>
            <person name="Wang X."/>
            <person name="Wei L."/>
            <person name="Li C."/>
            <person name="Ma Q."/>
            <person name="Ju M."/>
            <person name="Zhao R."/>
            <person name="Li G."/>
            <person name="Mu C."/>
            <person name="Tian Q."/>
            <person name="Mei H."/>
            <person name="Zhang T."/>
            <person name="Gao T."/>
            <person name="Zhang H."/>
        </authorList>
    </citation>
    <scope>NUCLEOTIDE SEQUENCE</scope>
    <source>
        <strain evidence="2">K16</strain>
    </source>
</reference>
<protein>
    <submittedName>
        <fullName evidence="2">Uncharacterized protein</fullName>
    </submittedName>
</protein>
<evidence type="ECO:0000313" key="2">
    <source>
        <dbReference type="EMBL" id="KAK4381620.1"/>
    </source>
</evidence>
<evidence type="ECO:0000313" key="3">
    <source>
        <dbReference type="Proteomes" id="UP001289374"/>
    </source>
</evidence>